<organism evidence="2 3">
    <name type="scientific">Citroniella saccharovorans</name>
    <dbReference type="NCBI Taxonomy" id="2053367"/>
    <lineage>
        <taxon>Bacteria</taxon>
        <taxon>Bacillati</taxon>
        <taxon>Bacillota</taxon>
        <taxon>Tissierellia</taxon>
        <taxon>Tissierellales</taxon>
        <taxon>Peptoniphilaceae</taxon>
        <taxon>Citroniella</taxon>
    </lineage>
</organism>
<dbReference type="Proteomes" id="UP001357733">
    <property type="component" value="Unassembled WGS sequence"/>
</dbReference>
<sequence length="77" mass="9168">MKKTKIIYIILALFILASCQNNKDKNGKDENKTVENDNNSNKGEVFMSSDYYPINILERETKKKKRRKLTRFSIFYK</sequence>
<dbReference type="AlphaFoldDB" id="A0AAW9MMP5"/>
<feature type="signal peptide" evidence="1">
    <location>
        <begin position="1"/>
        <end position="23"/>
    </location>
</feature>
<evidence type="ECO:0008006" key="4">
    <source>
        <dbReference type="Google" id="ProtNLM"/>
    </source>
</evidence>
<dbReference type="EMBL" id="JAYKOT010000001">
    <property type="protein sequence ID" value="MEB3428783.1"/>
    <property type="molecule type" value="Genomic_DNA"/>
</dbReference>
<keyword evidence="3" id="KW-1185">Reference proteome</keyword>
<feature type="chain" id="PRO_5043835797" description="Lipoprotein" evidence="1">
    <location>
        <begin position="24"/>
        <end position="77"/>
    </location>
</feature>
<reference evidence="2 3" key="1">
    <citation type="submission" date="2024-01" db="EMBL/GenBank/DDBJ databases">
        <title>Complete genome sequence of Citroniella saccharovorans strain M6.X9, isolated from human fecal sample.</title>
        <authorList>
            <person name="Cheng G."/>
            <person name="Westerholm M."/>
            <person name="Schnurer A."/>
        </authorList>
    </citation>
    <scope>NUCLEOTIDE SEQUENCE [LARGE SCALE GENOMIC DNA]</scope>
    <source>
        <strain evidence="2 3">DSM 29873</strain>
    </source>
</reference>
<evidence type="ECO:0000256" key="1">
    <source>
        <dbReference type="SAM" id="SignalP"/>
    </source>
</evidence>
<accession>A0AAW9MMP5</accession>
<gene>
    <name evidence="2" type="ORF">VLK81_01885</name>
</gene>
<evidence type="ECO:0000313" key="2">
    <source>
        <dbReference type="EMBL" id="MEB3428783.1"/>
    </source>
</evidence>
<protein>
    <recommendedName>
        <fullName evidence="4">Lipoprotein</fullName>
    </recommendedName>
</protein>
<evidence type="ECO:0000313" key="3">
    <source>
        <dbReference type="Proteomes" id="UP001357733"/>
    </source>
</evidence>
<comment type="caution">
    <text evidence="2">The sequence shown here is derived from an EMBL/GenBank/DDBJ whole genome shotgun (WGS) entry which is preliminary data.</text>
</comment>
<name>A0AAW9MMP5_9FIRM</name>
<proteinExistence type="predicted"/>
<keyword evidence="1" id="KW-0732">Signal</keyword>
<dbReference type="RefSeq" id="WP_324618813.1">
    <property type="nucleotide sequence ID" value="NZ_JAYKOT010000001.1"/>
</dbReference>
<dbReference type="PROSITE" id="PS51257">
    <property type="entry name" value="PROKAR_LIPOPROTEIN"/>
    <property type="match status" value="1"/>
</dbReference>